<feature type="binding site" evidence="12">
    <location>
        <position position="475"/>
    </location>
    <ligand>
        <name>Zn(2+)</name>
        <dbReference type="ChEBI" id="CHEBI:29105"/>
        <label>1</label>
    </ligand>
</feature>
<dbReference type="NCBIfam" id="TIGR00595">
    <property type="entry name" value="priA"/>
    <property type="match status" value="1"/>
</dbReference>
<keyword evidence="5 12" id="KW-0378">Hydrolase</keyword>
<dbReference type="GO" id="GO:0006269">
    <property type="term" value="P:DNA replication, synthesis of primer"/>
    <property type="evidence" value="ECO:0007669"/>
    <property type="project" value="UniProtKB-KW"/>
</dbReference>
<dbReference type="GO" id="GO:0008270">
    <property type="term" value="F:zinc ion binding"/>
    <property type="evidence" value="ECO:0007669"/>
    <property type="project" value="UniProtKB-UniRule"/>
</dbReference>
<reference evidence="14" key="1">
    <citation type="journal article" date="2021" name="Microorganisms">
        <title>Phylogenomic Reconstruction and Metabolic Potential of the Genus Aminobacter.</title>
        <authorList>
            <person name="Artuso I."/>
            <person name="Turrini P."/>
            <person name="Pirolo M."/>
            <person name="Lugli G.A."/>
            <person name="Ventura M."/>
            <person name="Visca P."/>
        </authorList>
    </citation>
    <scope>NUCLEOTIDE SEQUENCE</scope>
    <source>
        <strain evidence="14">LMG 26462</strain>
    </source>
</reference>
<dbReference type="CDD" id="cd17929">
    <property type="entry name" value="DEXHc_priA"/>
    <property type="match status" value="1"/>
</dbReference>
<keyword evidence="15" id="KW-1185">Reference proteome</keyword>
<keyword evidence="8 12" id="KW-0067">ATP-binding</keyword>
<keyword evidence="2 12" id="KW-0235">DNA replication</keyword>
<dbReference type="InterPro" id="IPR041222">
    <property type="entry name" value="PriA_3primeBD"/>
</dbReference>
<comment type="caution">
    <text evidence="14">The sequence shown here is derived from an EMBL/GenBank/DDBJ whole genome shotgun (WGS) entry which is preliminary data.</text>
</comment>
<gene>
    <name evidence="12" type="primary">priA</name>
    <name evidence="14" type="ORF">J1C56_19725</name>
</gene>
<comment type="catalytic activity">
    <reaction evidence="11 12">
        <text>ATP + H2O = ADP + phosphate + H(+)</text>
        <dbReference type="Rhea" id="RHEA:13065"/>
        <dbReference type="ChEBI" id="CHEBI:15377"/>
        <dbReference type="ChEBI" id="CHEBI:15378"/>
        <dbReference type="ChEBI" id="CHEBI:30616"/>
        <dbReference type="ChEBI" id="CHEBI:43474"/>
        <dbReference type="ChEBI" id="CHEBI:456216"/>
        <dbReference type="EC" id="5.6.2.4"/>
    </reaction>
</comment>
<dbReference type="InterPro" id="IPR014001">
    <property type="entry name" value="Helicase_ATP-bd"/>
</dbReference>
<dbReference type="GO" id="GO:0006270">
    <property type="term" value="P:DNA replication initiation"/>
    <property type="evidence" value="ECO:0007669"/>
    <property type="project" value="TreeGrafter"/>
</dbReference>
<evidence type="ECO:0000256" key="10">
    <source>
        <dbReference type="ARBA" id="ARBA00023235"/>
    </source>
</evidence>
<dbReference type="RefSeq" id="WP_214391733.1">
    <property type="nucleotide sequence ID" value="NZ_JAFLWW010000005.1"/>
</dbReference>
<comment type="similarity">
    <text evidence="12">Belongs to the helicase family. PriA subfamily.</text>
</comment>
<dbReference type="Gene3D" id="3.40.50.300">
    <property type="entry name" value="P-loop containing nucleotide triphosphate hydrolases"/>
    <property type="match status" value="2"/>
</dbReference>
<dbReference type="EMBL" id="JAFLWW010000005">
    <property type="protein sequence ID" value="MBT1157828.1"/>
    <property type="molecule type" value="Genomic_DNA"/>
</dbReference>
<dbReference type="Pfam" id="PF18319">
    <property type="entry name" value="Zn_ribbon_PriA"/>
    <property type="match status" value="1"/>
</dbReference>
<feature type="binding site" evidence="12">
    <location>
        <position position="465"/>
    </location>
    <ligand>
        <name>Zn(2+)</name>
        <dbReference type="ChEBI" id="CHEBI:29105"/>
        <label>2</label>
    </ligand>
</feature>
<evidence type="ECO:0000256" key="4">
    <source>
        <dbReference type="ARBA" id="ARBA00022741"/>
    </source>
</evidence>
<feature type="binding site" evidence="12">
    <location>
        <position position="435"/>
    </location>
    <ligand>
        <name>Zn(2+)</name>
        <dbReference type="ChEBI" id="CHEBI:29105"/>
        <label>1</label>
    </ligand>
</feature>
<keyword evidence="7 12" id="KW-0862">Zinc</keyword>
<dbReference type="GO" id="GO:0003677">
    <property type="term" value="F:DNA binding"/>
    <property type="evidence" value="ECO:0007669"/>
    <property type="project" value="UniProtKB-UniRule"/>
</dbReference>
<dbReference type="NCBIfam" id="NF004070">
    <property type="entry name" value="PRK05580.2-2"/>
    <property type="match status" value="1"/>
</dbReference>
<evidence type="ECO:0000256" key="9">
    <source>
        <dbReference type="ARBA" id="ARBA00023125"/>
    </source>
</evidence>
<sequence>MTADSPRTRAAAVLVPMPAERAYSYAVPDGMQVVPGSIVRVPLGPREVAGIVWDGPVEAVDPKKLRPIAHVFDCPPITEQMRRLVDWIAQYTLSPPGMVARMILRAPEAFDPEPWTEGIKRSDGEPDRMTAARTRVLEMANDGMAWTRSGLAHAAGVSSTVVDGLRAQGVFETVMIPPRPVVAAPDTSYAAAELTGDQGAVAAGLRDQVEADRFAVTLIDGVTGSGKTEVYFEAIAAALDKGKQVLILLPEIALTQAFLERFQNRFGAKPAEWHSDLPPRMRERVWRQVAEGGVRVVAGARSALFLPFNNLGLIVVDEEHDPAYKQEDRVFYNARDMAVVRAHIGGFPVVLASATPSVESRVNAEQGKYARAVLSARFAEAALPQLATIDMRRSPPARGGFLSPVLLGKMRETLGRQEQSLLFLNRRGYAPLTLCRVCGHRFGCPVCSAWLVEHRFRGQLVCHHCGHNERRPEACPECGTFDHLVACGPGVERIAEEVVSHFPDARTIVLSSDMLGGVKRLRLELEAIANGEADIIIGTQLVAKGHNFPNMTLVGVVDADLGLANGDPRAAERTYQLLSQVTGRAGRTGKKSLGLLQTFQPDHPVMRAIVSGDSEAFYDREISEREKAALPPFGRLAGIIVSAATRPEAESHARGLRRAAQVAQDVHVLGPAEAPLALIGGRHRFRLLVQADRKADIQGYIRALLAAGPKVRGSVRVQVDIDPQSFL</sequence>
<dbReference type="InterPro" id="IPR040498">
    <property type="entry name" value="PriA_CRR"/>
</dbReference>
<dbReference type="GO" id="GO:0016787">
    <property type="term" value="F:hydrolase activity"/>
    <property type="evidence" value="ECO:0007669"/>
    <property type="project" value="UniProtKB-KW"/>
</dbReference>
<protein>
    <recommendedName>
        <fullName evidence="12">Replication restart protein PriA</fullName>
    </recommendedName>
    <alternativeName>
        <fullName evidence="12">ATP-dependent DNA helicase PriA</fullName>
        <ecNumber evidence="12">5.6.2.4</ecNumber>
    </alternativeName>
    <alternativeName>
        <fullName evidence="12">DNA 3'-5' helicase PriA</fullName>
    </alternativeName>
</protein>
<dbReference type="HAMAP" id="MF_00983">
    <property type="entry name" value="PriA"/>
    <property type="match status" value="1"/>
</dbReference>
<dbReference type="GO" id="GO:0043138">
    <property type="term" value="F:3'-5' DNA helicase activity"/>
    <property type="evidence" value="ECO:0007669"/>
    <property type="project" value="UniProtKB-EC"/>
</dbReference>
<feature type="binding site" evidence="12">
    <location>
        <position position="444"/>
    </location>
    <ligand>
        <name>Zn(2+)</name>
        <dbReference type="ChEBI" id="CHEBI:29105"/>
        <label>2</label>
    </ligand>
</feature>
<dbReference type="PANTHER" id="PTHR30580">
    <property type="entry name" value="PRIMOSOMAL PROTEIN N"/>
    <property type="match status" value="1"/>
</dbReference>
<dbReference type="InterPro" id="IPR042115">
    <property type="entry name" value="PriA_3primeBD_sf"/>
</dbReference>
<dbReference type="GO" id="GO:1990077">
    <property type="term" value="C:primosome complex"/>
    <property type="evidence" value="ECO:0007669"/>
    <property type="project" value="UniProtKB-UniRule"/>
</dbReference>
<dbReference type="GO" id="GO:0005524">
    <property type="term" value="F:ATP binding"/>
    <property type="evidence" value="ECO:0007669"/>
    <property type="project" value="UniProtKB-UniRule"/>
</dbReference>
<dbReference type="InterPro" id="IPR041236">
    <property type="entry name" value="PriA_C"/>
</dbReference>
<feature type="domain" description="Helicase ATP-binding" evidence="13">
    <location>
        <begin position="208"/>
        <end position="374"/>
    </location>
</feature>
<dbReference type="InterPro" id="IPR011545">
    <property type="entry name" value="DEAD/DEAH_box_helicase_dom"/>
</dbReference>
<evidence type="ECO:0000256" key="2">
    <source>
        <dbReference type="ARBA" id="ARBA00022705"/>
    </source>
</evidence>
<keyword evidence="4 12" id="KW-0547">Nucleotide-binding</keyword>
<dbReference type="InterPro" id="IPR001650">
    <property type="entry name" value="Helicase_C-like"/>
</dbReference>
<evidence type="ECO:0000256" key="6">
    <source>
        <dbReference type="ARBA" id="ARBA00022806"/>
    </source>
</evidence>
<dbReference type="InterPro" id="IPR005259">
    <property type="entry name" value="PriA"/>
</dbReference>
<keyword evidence="3 12" id="KW-0479">Metal-binding</keyword>
<evidence type="ECO:0000256" key="8">
    <source>
        <dbReference type="ARBA" id="ARBA00022840"/>
    </source>
</evidence>
<evidence type="ECO:0000256" key="1">
    <source>
        <dbReference type="ARBA" id="ARBA00022515"/>
    </source>
</evidence>
<dbReference type="SUPFAM" id="SSF52540">
    <property type="entry name" value="P-loop containing nucleoside triphosphate hydrolases"/>
    <property type="match status" value="2"/>
</dbReference>
<evidence type="ECO:0000313" key="15">
    <source>
        <dbReference type="Proteomes" id="UP001138921"/>
    </source>
</evidence>
<evidence type="ECO:0000256" key="7">
    <source>
        <dbReference type="ARBA" id="ARBA00022833"/>
    </source>
</evidence>
<keyword evidence="1 12" id="KW-0639">Primosome</keyword>
<dbReference type="EC" id="5.6.2.4" evidence="12"/>
<feature type="binding site" evidence="12">
    <location>
        <position position="447"/>
    </location>
    <ligand>
        <name>Zn(2+)</name>
        <dbReference type="ChEBI" id="CHEBI:29105"/>
        <label>2</label>
    </ligand>
</feature>
<evidence type="ECO:0000259" key="13">
    <source>
        <dbReference type="PROSITE" id="PS51192"/>
    </source>
</evidence>
<dbReference type="PROSITE" id="PS51192">
    <property type="entry name" value="HELICASE_ATP_BIND_1"/>
    <property type="match status" value="1"/>
</dbReference>
<accession>A0A9X1ADQ4</accession>
<dbReference type="AlphaFoldDB" id="A0A9X1ADQ4"/>
<dbReference type="Pfam" id="PF17764">
    <property type="entry name" value="PriA_3primeBD"/>
    <property type="match status" value="1"/>
</dbReference>
<organism evidence="14 15">
    <name type="scientific">Aminobacter anthyllidis</name>
    <dbReference type="NCBI Taxonomy" id="1035067"/>
    <lineage>
        <taxon>Bacteria</taxon>
        <taxon>Pseudomonadati</taxon>
        <taxon>Pseudomonadota</taxon>
        <taxon>Alphaproteobacteria</taxon>
        <taxon>Hyphomicrobiales</taxon>
        <taxon>Phyllobacteriaceae</taxon>
        <taxon>Aminobacter</taxon>
    </lineage>
</organism>
<dbReference type="Gene3D" id="3.40.1440.60">
    <property type="entry name" value="PriA, 3(prime) DNA-binding domain"/>
    <property type="match status" value="1"/>
</dbReference>
<keyword evidence="10 12" id="KW-0413">Isomerase</keyword>
<evidence type="ECO:0000256" key="5">
    <source>
        <dbReference type="ARBA" id="ARBA00022801"/>
    </source>
</evidence>
<dbReference type="GO" id="GO:0006302">
    <property type="term" value="P:double-strand break repair"/>
    <property type="evidence" value="ECO:0007669"/>
    <property type="project" value="InterPro"/>
</dbReference>
<dbReference type="FunFam" id="3.40.50.300:FF:000489">
    <property type="entry name" value="Primosome assembly protein PriA"/>
    <property type="match status" value="1"/>
</dbReference>
<evidence type="ECO:0000313" key="14">
    <source>
        <dbReference type="EMBL" id="MBT1157828.1"/>
    </source>
</evidence>
<keyword evidence="9 12" id="KW-0238">DNA-binding</keyword>
<dbReference type="Proteomes" id="UP001138921">
    <property type="component" value="Unassembled WGS sequence"/>
</dbReference>
<dbReference type="SMART" id="SM00490">
    <property type="entry name" value="HELICc"/>
    <property type="match status" value="1"/>
</dbReference>
<name>A0A9X1ADQ4_9HYPH</name>
<dbReference type="PANTHER" id="PTHR30580:SF0">
    <property type="entry name" value="PRIMOSOMAL PROTEIN N"/>
    <property type="match status" value="1"/>
</dbReference>
<comment type="subunit">
    <text evidence="12">Component of the replication restart primosome.</text>
</comment>
<dbReference type="NCBIfam" id="NF004071">
    <property type="entry name" value="PRK05580.2-3"/>
    <property type="match status" value="1"/>
</dbReference>
<evidence type="ECO:0000256" key="12">
    <source>
        <dbReference type="HAMAP-Rule" id="MF_00983"/>
    </source>
</evidence>
<reference evidence="14" key="2">
    <citation type="submission" date="2021-03" db="EMBL/GenBank/DDBJ databases">
        <authorList>
            <person name="Artuso I."/>
            <person name="Turrini P."/>
            <person name="Pirolo M."/>
            <person name="Lugli G.A."/>
            <person name="Ventura M."/>
            <person name="Visca P."/>
        </authorList>
    </citation>
    <scope>NUCLEOTIDE SEQUENCE</scope>
    <source>
        <strain evidence="14">LMG 26462</strain>
    </source>
</reference>
<comment type="catalytic activity">
    <reaction evidence="12">
        <text>Couples ATP hydrolysis with the unwinding of duplex DNA by translocating in the 3'-5' direction.</text>
        <dbReference type="EC" id="5.6.2.4"/>
    </reaction>
</comment>
<evidence type="ECO:0000256" key="11">
    <source>
        <dbReference type="ARBA" id="ARBA00048988"/>
    </source>
</evidence>
<feature type="binding site" evidence="12">
    <location>
        <position position="478"/>
    </location>
    <ligand>
        <name>Zn(2+)</name>
        <dbReference type="ChEBI" id="CHEBI:29105"/>
        <label>1</label>
    </ligand>
</feature>
<proteinExistence type="inferred from homology"/>
<feature type="binding site" evidence="12">
    <location>
        <position position="462"/>
    </location>
    <ligand>
        <name>Zn(2+)</name>
        <dbReference type="ChEBI" id="CHEBI:29105"/>
        <label>2</label>
    </ligand>
</feature>
<dbReference type="Pfam" id="PF00270">
    <property type="entry name" value="DEAD"/>
    <property type="match status" value="1"/>
</dbReference>
<comment type="function">
    <text evidence="12">Initiates the restart of stalled replication forks, which reloads the replicative helicase on sites other than the origin of replication. Recognizes and binds to abandoned replication forks and remodels them to uncover a helicase loading site. Promotes assembly of the primosome at these replication forks.</text>
</comment>
<evidence type="ECO:0000256" key="3">
    <source>
        <dbReference type="ARBA" id="ARBA00022723"/>
    </source>
</evidence>
<feature type="binding site" evidence="12">
    <location>
        <position position="438"/>
    </location>
    <ligand>
        <name>Zn(2+)</name>
        <dbReference type="ChEBI" id="CHEBI:29105"/>
        <label>1</label>
    </ligand>
</feature>
<dbReference type="SMART" id="SM00487">
    <property type="entry name" value="DEXDc"/>
    <property type="match status" value="1"/>
</dbReference>
<dbReference type="Pfam" id="PF18074">
    <property type="entry name" value="PriA_C"/>
    <property type="match status" value="1"/>
</dbReference>
<keyword evidence="6 12" id="KW-0347">Helicase</keyword>
<dbReference type="GO" id="GO:0006310">
    <property type="term" value="P:DNA recombination"/>
    <property type="evidence" value="ECO:0007669"/>
    <property type="project" value="InterPro"/>
</dbReference>
<dbReference type="InterPro" id="IPR027417">
    <property type="entry name" value="P-loop_NTPase"/>
</dbReference>
<comment type="cofactor">
    <cofactor evidence="12">
        <name>Zn(2+)</name>
        <dbReference type="ChEBI" id="CHEBI:29105"/>
    </cofactor>
    <text evidence="12">Binds 2 zinc ions per subunit.</text>
</comment>